<feature type="signal peptide" evidence="2">
    <location>
        <begin position="1"/>
        <end position="23"/>
    </location>
</feature>
<evidence type="ECO:0000313" key="5">
    <source>
        <dbReference type="Proteomes" id="UP001054252"/>
    </source>
</evidence>
<dbReference type="EMBL" id="BPVZ01000058">
    <property type="protein sequence ID" value="GKV21710.1"/>
    <property type="molecule type" value="Genomic_DNA"/>
</dbReference>
<dbReference type="AlphaFoldDB" id="A0AAV5K9L2"/>
<feature type="domain" description="Prolamin-like" evidence="3">
    <location>
        <begin position="59"/>
        <end position="117"/>
    </location>
</feature>
<keyword evidence="5" id="KW-1185">Reference proteome</keyword>
<evidence type="ECO:0000313" key="4">
    <source>
        <dbReference type="EMBL" id="GKV21710.1"/>
    </source>
</evidence>
<sequence length="140" mass="16019">MAMEKLYILVAMVVFLLASRVTSQPALAPAPDSQPLDVDYFRNPVKFLEVCPLFKHITDNNCIEALTLSVFYRSSLIITKECCKQLLSFGRKCHQAYVNSWRHSPLWGYPATEESNRVHADELSRLGDEVYYECSLKIRG</sequence>
<dbReference type="Pfam" id="PF05617">
    <property type="entry name" value="Prolamin_like"/>
    <property type="match status" value="1"/>
</dbReference>
<comment type="caution">
    <text evidence="4">The sequence shown here is derived from an EMBL/GenBank/DDBJ whole genome shotgun (WGS) entry which is preliminary data.</text>
</comment>
<proteinExistence type="predicted"/>
<dbReference type="InterPro" id="IPR008502">
    <property type="entry name" value="Prolamin-like"/>
</dbReference>
<feature type="chain" id="PRO_5043428143" description="Prolamin-like domain-containing protein" evidence="2">
    <location>
        <begin position="24"/>
        <end position="140"/>
    </location>
</feature>
<name>A0AAV5K9L2_9ROSI</name>
<keyword evidence="1 2" id="KW-0732">Signal</keyword>
<reference evidence="4 5" key="1">
    <citation type="journal article" date="2021" name="Commun. Biol.">
        <title>The genome of Shorea leprosula (Dipterocarpaceae) highlights the ecological relevance of drought in aseasonal tropical rainforests.</title>
        <authorList>
            <person name="Ng K.K.S."/>
            <person name="Kobayashi M.J."/>
            <person name="Fawcett J.A."/>
            <person name="Hatakeyama M."/>
            <person name="Paape T."/>
            <person name="Ng C.H."/>
            <person name="Ang C.C."/>
            <person name="Tnah L.H."/>
            <person name="Lee C.T."/>
            <person name="Nishiyama T."/>
            <person name="Sese J."/>
            <person name="O'Brien M.J."/>
            <person name="Copetti D."/>
            <person name="Mohd Noor M.I."/>
            <person name="Ong R.C."/>
            <person name="Putra M."/>
            <person name="Sireger I.Z."/>
            <person name="Indrioko S."/>
            <person name="Kosugi Y."/>
            <person name="Izuno A."/>
            <person name="Isagi Y."/>
            <person name="Lee S.L."/>
            <person name="Shimizu K.K."/>
        </authorList>
    </citation>
    <scope>NUCLEOTIDE SEQUENCE [LARGE SCALE GENOMIC DNA]</scope>
    <source>
        <strain evidence="4">214</strain>
    </source>
</reference>
<gene>
    <name evidence="4" type="ORF">SLEP1_g31663</name>
</gene>
<evidence type="ECO:0000259" key="3">
    <source>
        <dbReference type="Pfam" id="PF05617"/>
    </source>
</evidence>
<dbReference type="Proteomes" id="UP001054252">
    <property type="component" value="Unassembled WGS sequence"/>
</dbReference>
<accession>A0AAV5K9L2</accession>
<protein>
    <recommendedName>
        <fullName evidence="3">Prolamin-like domain-containing protein</fullName>
    </recommendedName>
</protein>
<evidence type="ECO:0000256" key="2">
    <source>
        <dbReference type="SAM" id="SignalP"/>
    </source>
</evidence>
<evidence type="ECO:0000256" key="1">
    <source>
        <dbReference type="ARBA" id="ARBA00022729"/>
    </source>
</evidence>
<organism evidence="4 5">
    <name type="scientific">Rubroshorea leprosula</name>
    <dbReference type="NCBI Taxonomy" id="152421"/>
    <lineage>
        <taxon>Eukaryota</taxon>
        <taxon>Viridiplantae</taxon>
        <taxon>Streptophyta</taxon>
        <taxon>Embryophyta</taxon>
        <taxon>Tracheophyta</taxon>
        <taxon>Spermatophyta</taxon>
        <taxon>Magnoliopsida</taxon>
        <taxon>eudicotyledons</taxon>
        <taxon>Gunneridae</taxon>
        <taxon>Pentapetalae</taxon>
        <taxon>rosids</taxon>
        <taxon>malvids</taxon>
        <taxon>Malvales</taxon>
        <taxon>Dipterocarpaceae</taxon>
        <taxon>Rubroshorea</taxon>
    </lineage>
</organism>